<evidence type="ECO:0000256" key="8">
    <source>
        <dbReference type="ARBA" id="ARBA00044637"/>
    </source>
</evidence>
<evidence type="ECO:0000256" key="6">
    <source>
        <dbReference type="ARBA" id="ARBA00022989"/>
    </source>
</evidence>
<keyword evidence="22" id="KW-1185">Reference proteome</keyword>
<reference evidence="20" key="1">
    <citation type="submission" date="2021-02" db="EMBL/GenBank/DDBJ databases">
        <authorList>
            <person name="Dougan E. K."/>
            <person name="Rhodes N."/>
            <person name="Thang M."/>
            <person name="Chan C."/>
        </authorList>
    </citation>
    <scope>NUCLEOTIDE SEQUENCE</scope>
</reference>
<evidence type="ECO:0000256" key="9">
    <source>
        <dbReference type="ARBA" id="ARBA00044648"/>
    </source>
</evidence>
<feature type="transmembrane region" description="Helical" evidence="16">
    <location>
        <begin position="28"/>
        <end position="49"/>
    </location>
</feature>
<protein>
    <recommendedName>
        <fullName evidence="14">Hexose transporter 1</fullName>
    </recommendedName>
</protein>
<accession>A0A813LL94</accession>
<gene>
    <name evidence="18" type="ORF">PGLA1383_LOCUS14035</name>
    <name evidence="19" type="ORF">PGLA1383_LOCUS55784</name>
    <name evidence="20" type="ORF">PGLA2088_LOCUS44853</name>
</gene>
<dbReference type="EMBL" id="CAJNNV010007905">
    <property type="protein sequence ID" value="CAE8595525.1"/>
    <property type="molecule type" value="Genomic_DNA"/>
</dbReference>
<dbReference type="PANTHER" id="PTHR48022">
    <property type="entry name" value="PLASTIDIC GLUCOSE TRANSPORTER 4"/>
    <property type="match status" value="1"/>
</dbReference>
<dbReference type="EMBL" id="CAJNNV010032794">
    <property type="protein sequence ID" value="CAE8641059.1"/>
    <property type="molecule type" value="Genomic_DNA"/>
</dbReference>
<proteinExistence type="inferred from homology"/>
<feature type="transmembrane region" description="Helical" evidence="16">
    <location>
        <begin position="381"/>
        <end position="404"/>
    </location>
</feature>
<feature type="transmembrane region" description="Helical" evidence="16">
    <location>
        <begin position="275"/>
        <end position="297"/>
    </location>
</feature>
<sequence>MVSAAPSSSGESGDLGGAPMPWDKTLRVIFVALFSAVGSFLFGLDIGYIGPIIECASFKRSVAHTQDIGSGEEGLIVSLFSFGAIFTAFPLISSYFVDEWGRRASIQLGSAVFVLGSAIQASATNLNFMLVGRFVSGMSIGLLSTVIVLYQSEVAPARMRGALSTLYQLMITLGIAVASLVDEFLVDKDEGWRTVIWIMCAPALVLCVGLSFMPRSPRWLIQKGRNAEALEVLRTIRPEKEAVLEAQEIQEELESSKAEGEPRWSDLFHGRIGRLVLLGVILQLLQQLVGMNAFMYFGPKIFKSIGLSANLFTTINNSVNFIATFPAIFLADVAGRRILMLWSSYAMLLSCTVMGITGLLFFQGDVKGGFTISSPNARWVFVGSVFFFVANFAYGFGPIVWVYCAEIFPMKYRARAVGLCTMANWVGNLLIAQFTPMLFHSIRFSTFFVFGLFCLIAVLVSNWLPETKGVPLELVGQLFDHKKGFRSTASKALLNETDSDDEEGINGNESDGI</sequence>
<dbReference type="InterPro" id="IPR003663">
    <property type="entry name" value="Sugar/inositol_transpt"/>
</dbReference>
<dbReference type="SUPFAM" id="SSF103473">
    <property type="entry name" value="MFS general substrate transporter"/>
    <property type="match status" value="1"/>
</dbReference>
<dbReference type="PANTHER" id="PTHR48022:SF2">
    <property type="entry name" value="PLASTIDIC GLUCOSE TRANSPORTER 4"/>
    <property type="match status" value="1"/>
</dbReference>
<comment type="catalytic activity">
    <reaction evidence="12">
        <text>D-glucosamine(out) = D-glucosamine(in)</text>
        <dbReference type="Rhea" id="RHEA:78423"/>
        <dbReference type="ChEBI" id="CHEBI:58723"/>
    </reaction>
    <physiologicalReaction direction="left-to-right" evidence="12">
        <dbReference type="Rhea" id="RHEA:78424"/>
    </physiologicalReaction>
</comment>
<dbReference type="Gene3D" id="1.20.1250.20">
    <property type="entry name" value="MFS general substrate transporter like domains"/>
    <property type="match status" value="1"/>
</dbReference>
<comment type="subunit">
    <text evidence="3">Homodimer.</text>
</comment>
<organism evidence="20 21">
    <name type="scientific">Polarella glacialis</name>
    <name type="common">Dinoflagellate</name>
    <dbReference type="NCBI Taxonomy" id="89957"/>
    <lineage>
        <taxon>Eukaryota</taxon>
        <taxon>Sar</taxon>
        <taxon>Alveolata</taxon>
        <taxon>Dinophyceae</taxon>
        <taxon>Suessiales</taxon>
        <taxon>Suessiaceae</taxon>
        <taxon>Polarella</taxon>
    </lineage>
</organism>
<evidence type="ECO:0000313" key="18">
    <source>
        <dbReference type="EMBL" id="CAE8595525.1"/>
    </source>
</evidence>
<comment type="similarity">
    <text evidence="2 15">Belongs to the major facilitator superfamily. Sugar transporter (TC 2.A.1.1) family.</text>
</comment>
<comment type="catalytic activity">
    <reaction evidence="13">
        <text>D-fructose(out) = D-fructose(in)</text>
        <dbReference type="Rhea" id="RHEA:60372"/>
        <dbReference type="ChEBI" id="CHEBI:37721"/>
    </reaction>
    <physiologicalReaction direction="left-to-right" evidence="13">
        <dbReference type="Rhea" id="RHEA:60373"/>
    </physiologicalReaction>
</comment>
<dbReference type="OMA" id="VTCVLVY"/>
<dbReference type="EMBL" id="CAJNNW010035414">
    <property type="protein sequence ID" value="CAE8727557.1"/>
    <property type="molecule type" value="Genomic_DNA"/>
</dbReference>
<dbReference type="PROSITE" id="PS00216">
    <property type="entry name" value="SUGAR_TRANSPORT_1"/>
    <property type="match status" value="2"/>
</dbReference>
<dbReference type="InterPro" id="IPR020846">
    <property type="entry name" value="MFS_dom"/>
</dbReference>
<comment type="catalytic activity">
    <reaction evidence="9">
        <text>D-glucose(out) = D-glucose(in)</text>
        <dbReference type="Rhea" id="RHEA:60376"/>
        <dbReference type="ChEBI" id="CHEBI:4167"/>
    </reaction>
    <physiologicalReaction direction="left-to-right" evidence="9">
        <dbReference type="Rhea" id="RHEA:60377"/>
    </physiologicalReaction>
</comment>
<evidence type="ECO:0000313" key="19">
    <source>
        <dbReference type="EMBL" id="CAE8641059.1"/>
    </source>
</evidence>
<evidence type="ECO:0000256" key="16">
    <source>
        <dbReference type="SAM" id="Phobius"/>
    </source>
</evidence>
<dbReference type="InterPro" id="IPR036259">
    <property type="entry name" value="MFS_trans_sf"/>
</dbReference>
<dbReference type="AlphaFoldDB" id="A0A813LL94"/>
<keyword evidence="4 15" id="KW-0813">Transport</keyword>
<dbReference type="PRINTS" id="PR00171">
    <property type="entry name" value="SUGRTRNSPORT"/>
</dbReference>
<evidence type="ECO:0000256" key="15">
    <source>
        <dbReference type="RuleBase" id="RU003346"/>
    </source>
</evidence>
<dbReference type="FunFam" id="1.20.1250.20:FF:000134">
    <property type="entry name" value="MFS sugar transporter protein"/>
    <property type="match status" value="1"/>
</dbReference>
<feature type="domain" description="Major facilitator superfamily (MFS) profile" evidence="17">
    <location>
        <begin position="31"/>
        <end position="469"/>
    </location>
</feature>
<evidence type="ECO:0000256" key="1">
    <source>
        <dbReference type="ARBA" id="ARBA00004141"/>
    </source>
</evidence>
<evidence type="ECO:0000256" key="13">
    <source>
        <dbReference type="ARBA" id="ARBA00044710"/>
    </source>
</evidence>
<comment type="catalytic activity">
    <reaction evidence="8">
        <text>D-galactose(in) = D-galactose(out)</text>
        <dbReference type="Rhea" id="RHEA:34915"/>
        <dbReference type="ChEBI" id="CHEBI:4139"/>
    </reaction>
    <physiologicalReaction direction="right-to-left" evidence="8">
        <dbReference type="Rhea" id="RHEA:34917"/>
    </physiologicalReaction>
</comment>
<dbReference type="PROSITE" id="PS50850">
    <property type="entry name" value="MFS"/>
    <property type="match status" value="1"/>
</dbReference>
<dbReference type="Proteomes" id="UP000626109">
    <property type="component" value="Unassembled WGS sequence"/>
</dbReference>
<dbReference type="GO" id="GO:0016020">
    <property type="term" value="C:membrane"/>
    <property type="evidence" value="ECO:0007669"/>
    <property type="project" value="UniProtKB-SubCell"/>
</dbReference>
<dbReference type="InterPro" id="IPR050360">
    <property type="entry name" value="MFS_Sugar_Transporters"/>
</dbReference>
<feature type="transmembrane region" description="Helical" evidence="16">
    <location>
        <begin position="75"/>
        <end position="97"/>
    </location>
</feature>
<dbReference type="InterPro" id="IPR005829">
    <property type="entry name" value="Sugar_transporter_CS"/>
</dbReference>
<feature type="transmembrane region" description="Helical" evidence="16">
    <location>
        <begin position="338"/>
        <end position="361"/>
    </location>
</feature>
<evidence type="ECO:0000256" key="4">
    <source>
        <dbReference type="ARBA" id="ARBA00022448"/>
    </source>
</evidence>
<evidence type="ECO:0000256" key="14">
    <source>
        <dbReference type="ARBA" id="ARBA00044780"/>
    </source>
</evidence>
<evidence type="ECO:0000256" key="2">
    <source>
        <dbReference type="ARBA" id="ARBA00010992"/>
    </source>
</evidence>
<evidence type="ECO:0000256" key="10">
    <source>
        <dbReference type="ARBA" id="ARBA00044656"/>
    </source>
</evidence>
<evidence type="ECO:0000313" key="21">
    <source>
        <dbReference type="Proteomes" id="UP000626109"/>
    </source>
</evidence>
<dbReference type="Pfam" id="PF00083">
    <property type="entry name" value="Sugar_tr"/>
    <property type="match status" value="1"/>
</dbReference>
<dbReference type="InterPro" id="IPR005828">
    <property type="entry name" value="MFS_sugar_transport-like"/>
</dbReference>
<evidence type="ECO:0000313" key="22">
    <source>
        <dbReference type="Proteomes" id="UP000654075"/>
    </source>
</evidence>
<keyword evidence="7 16" id="KW-0472">Membrane</keyword>
<comment type="catalytic activity">
    <reaction evidence="10">
        <text>D-xylose(out) = D-xylose(in)</text>
        <dbReference type="Rhea" id="RHEA:78427"/>
        <dbReference type="ChEBI" id="CHEBI:53455"/>
    </reaction>
    <physiologicalReaction direction="left-to-right" evidence="10">
        <dbReference type="Rhea" id="RHEA:78428"/>
    </physiologicalReaction>
</comment>
<feature type="transmembrane region" description="Helical" evidence="16">
    <location>
        <begin position="194"/>
        <end position="213"/>
    </location>
</feature>
<evidence type="ECO:0000256" key="11">
    <source>
        <dbReference type="ARBA" id="ARBA00044662"/>
    </source>
</evidence>
<dbReference type="NCBIfam" id="TIGR00879">
    <property type="entry name" value="SP"/>
    <property type="match status" value="1"/>
</dbReference>
<feature type="transmembrane region" description="Helical" evidence="16">
    <location>
        <begin position="162"/>
        <end position="182"/>
    </location>
</feature>
<feature type="transmembrane region" description="Helical" evidence="16">
    <location>
        <begin position="416"/>
        <end position="438"/>
    </location>
</feature>
<feature type="transmembrane region" description="Helical" evidence="16">
    <location>
        <begin position="129"/>
        <end position="150"/>
    </location>
</feature>
<evidence type="ECO:0000256" key="5">
    <source>
        <dbReference type="ARBA" id="ARBA00022692"/>
    </source>
</evidence>
<name>A0A813LL94_POLGL</name>
<dbReference type="PROSITE" id="PS00217">
    <property type="entry name" value="SUGAR_TRANSPORT_2"/>
    <property type="match status" value="1"/>
</dbReference>
<keyword evidence="6 16" id="KW-1133">Transmembrane helix</keyword>
<feature type="transmembrane region" description="Helical" evidence="16">
    <location>
        <begin position="104"/>
        <end position="123"/>
    </location>
</feature>
<evidence type="ECO:0000256" key="12">
    <source>
        <dbReference type="ARBA" id="ARBA00044668"/>
    </source>
</evidence>
<evidence type="ECO:0000256" key="3">
    <source>
        <dbReference type="ARBA" id="ARBA00011738"/>
    </source>
</evidence>
<evidence type="ECO:0000256" key="7">
    <source>
        <dbReference type="ARBA" id="ARBA00023136"/>
    </source>
</evidence>
<comment type="subcellular location">
    <subcellularLocation>
        <location evidence="1">Membrane</location>
        <topology evidence="1">Multi-pass membrane protein</topology>
    </subcellularLocation>
</comment>
<comment type="caution">
    <text evidence="20">The sequence shown here is derived from an EMBL/GenBank/DDBJ whole genome shotgun (WGS) entry which is preliminary data.</text>
</comment>
<evidence type="ECO:0000313" key="20">
    <source>
        <dbReference type="EMBL" id="CAE8727557.1"/>
    </source>
</evidence>
<dbReference type="Proteomes" id="UP000654075">
    <property type="component" value="Unassembled WGS sequence"/>
</dbReference>
<comment type="catalytic activity">
    <reaction evidence="11">
        <text>D-mannose(out) = D-mannose(in)</text>
        <dbReference type="Rhea" id="RHEA:78391"/>
        <dbReference type="ChEBI" id="CHEBI:4208"/>
    </reaction>
    <physiologicalReaction direction="left-to-right" evidence="11">
        <dbReference type="Rhea" id="RHEA:78392"/>
    </physiologicalReaction>
</comment>
<dbReference type="GO" id="GO:0005351">
    <property type="term" value="F:carbohydrate:proton symporter activity"/>
    <property type="evidence" value="ECO:0007669"/>
    <property type="project" value="TreeGrafter"/>
</dbReference>
<keyword evidence="5 16" id="KW-0812">Transmembrane</keyword>
<feature type="transmembrane region" description="Helical" evidence="16">
    <location>
        <begin position="444"/>
        <end position="464"/>
    </location>
</feature>
<feature type="transmembrane region" description="Helical" evidence="16">
    <location>
        <begin position="309"/>
        <end position="331"/>
    </location>
</feature>
<dbReference type="OrthoDB" id="6612291at2759"/>
<evidence type="ECO:0000259" key="17">
    <source>
        <dbReference type="PROSITE" id="PS50850"/>
    </source>
</evidence>